<gene>
    <name evidence="1" type="ORF">BV25DRAFT_1504494</name>
</gene>
<evidence type="ECO:0000313" key="1">
    <source>
        <dbReference type="EMBL" id="KAI0066127.1"/>
    </source>
</evidence>
<proteinExistence type="predicted"/>
<keyword evidence="2" id="KW-1185">Reference proteome</keyword>
<reference evidence="1" key="2">
    <citation type="journal article" date="2022" name="New Phytol.">
        <title>Evolutionary transition to the ectomycorrhizal habit in the genomes of a hyperdiverse lineage of mushroom-forming fungi.</title>
        <authorList>
            <person name="Looney B."/>
            <person name="Miyauchi S."/>
            <person name="Morin E."/>
            <person name="Drula E."/>
            <person name="Courty P.E."/>
            <person name="Kohler A."/>
            <person name="Kuo A."/>
            <person name="LaButti K."/>
            <person name="Pangilinan J."/>
            <person name="Lipzen A."/>
            <person name="Riley R."/>
            <person name="Andreopoulos W."/>
            <person name="He G."/>
            <person name="Johnson J."/>
            <person name="Nolan M."/>
            <person name="Tritt A."/>
            <person name="Barry K.W."/>
            <person name="Grigoriev I.V."/>
            <person name="Nagy L.G."/>
            <person name="Hibbett D."/>
            <person name="Henrissat B."/>
            <person name="Matheny P.B."/>
            <person name="Labbe J."/>
            <person name="Martin F.M."/>
        </authorList>
    </citation>
    <scope>NUCLEOTIDE SEQUENCE</scope>
    <source>
        <strain evidence="1">HHB10654</strain>
    </source>
</reference>
<reference evidence="1" key="1">
    <citation type="submission" date="2021-03" db="EMBL/GenBank/DDBJ databases">
        <authorList>
            <consortium name="DOE Joint Genome Institute"/>
            <person name="Ahrendt S."/>
            <person name="Looney B.P."/>
            <person name="Miyauchi S."/>
            <person name="Morin E."/>
            <person name="Drula E."/>
            <person name="Courty P.E."/>
            <person name="Chicoki N."/>
            <person name="Fauchery L."/>
            <person name="Kohler A."/>
            <person name="Kuo A."/>
            <person name="Labutti K."/>
            <person name="Pangilinan J."/>
            <person name="Lipzen A."/>
            <person name="Riley R."/>
            <person name="Andreopoulos W."/>
            <person name="He G."/>
            <person name="Johnson J."/>
            <person name="Barry K.W."/>
            <person name="Grigoriev I.V."/>
            <person name="Nagy L."/>
            <person name="Hibbett D."/>
            <person name="Henrissat B."/>
            <person name="Matheny P.B."/>
            <person name="Labbe J."/>
            <person name="Martin F."/>
        </authorList>
    </citation>
    <scope>NUCLEOTIDE SEQUENCE</scope>
    <source>
        <strain evidence="1">HHB10654</strain>
    </source>
</reference>
<sequence length="197" mass="21224">MTVWEITTWPASEEFKKDVTIIDPAARVTAGPKGPESFYAGVEFFPGSTNTFLTIVHAAFRLSEKLAQFAAAVQVTRAPGGDLEIAHAHFPADPKPLLGAPVTEYLWITPKEGLKDEVAAFIDTLVASLNDPATPAVGGTYAPLVERPDTFIMLAGWPSLEANQSATKLSPLKEIIPELLGKSSVKLSFAKLRHVEL</sequence>
<dbReference type="Proteomes" id="UP000814140">
    <property type="component" value="Unassembled WGS sequence"/>
</dbReference>
<evidence type="ECO:0000313" key="2">
    <source>
        <dbReference type="Proteomes" id="UP000814140"/>
    </source>
</evidence>
<protein>
    <submittedName>
        <fullName evidence="1">Uncharacterized protein</fullName>
    </submittedName>
</protein>
<name>A0ACB8TC43_9AGAM</name>
<accession>A0ACB8TC43</accession>
<dbReference type="EMBL" id="MU277193">
    <property type="protein sequence ID" value="KAI0066127.1"/>
    <property type="molecule type" value="Genomic_DNA"/>
</dbReference>
<organism evidence="1 2">
    <name type="scientific">Artomyces pyxidatus</name>
    <dbReference type="NCBI Taxonomy" id="48021"/>
    <lineage>
        <taxon>Eukaryota</taxon>
        <taxon>Fungi</taxon>
        <taxon>Dikarya</taxon>
        <taxon>Basidiomycota</taxon>
        <taxon>Agaricomycotina</taxon>
        <taxon>Agaricomycetes</taxon>
        <taxon>Russulales</taxon>
        <taxon>Auriscalpiaceae</taxon>
        <taxon>Artomyces</taxon>
    </lineage>
</organism>
<comment type="caution">
    <text evidence="1">The sequence shown here is derived from an EMBL/GenBank/DDBJ whole genome shotgun (WGS) entry which is preliminary data.</text>
</comment>